<proteinExistence type="predicted"/>
<evidence type="ECO:0000313" key="1">
    <source>
        <dbReference type="EMBL" id="EQD36950.1"/>
    </source>
</evidence>
<comment type="caution">
    <text evidence="1">The sequence shown here is derived from an EMBL/GenBank/DDBJ whole genome shotgun (WGS) entry which is preliminary data.</text>
</comment>
<name>T1A518_9ZZZZ</name>
<dbReference type="EMBL" id="AUZZ01008625">
    <property type="protein sequence ID" value="EQD36950.1"/>
    <property type="molecule type" value="Genomic_DNA"/>
</dbReference>
<sequence length="106" mass="11943">MATDQDIDIDLLSVDLGNFRLGEYEDVRAVYQAMLDEQKEKLVNLATDILDNGLSPAERLIVVPDEDEPGHFIVCEGNRRLTAIRLMDDPRLAVGHTIPRYVSYAL</sequence>
<organism evidence="1">
    <name type="scientific">mine drainage metagenome</name>
    <dbReference type="NCBI Taxonomy" id="410659"/>
    <lineage>
        <taxon>unclassified sequences</taxon>
        <taxon>metagenomes</taxon>
        <taxon>ecological metagenomes</taxon>
    </lineage>
</organism>
<protein>
    <submittedName>
        <fullName evidence="1">Uknown</fullName>
    </submittedName>
</protein>
<accession>T1A518</accession>
<dbReference type="AlphaFoldDB" id="T1A518"/>
<reference evidence="1" key="1">
    <citation type="submission" date="2013-08" db="EMBL/GenBank/DDBJ databases">
        <authorList>
            <person name="Mendez C."/>
            <person name="Richter M."/>
            <person name="Ferrer M."/>
            <person name="Sanchez J."/>
        </authorList>
    </citation>
    <scope>NUCLEOTIDE SEQUENCE</scope>
</reference>
<reference evidence="1" key="2">
    <citation type="journal article" date="2014" name="ISME J.">
        <title>Microbial stratification in low pH oxic and suboxic macroscopic growths along an acid mine drainage.</title>
        <authorList>
            <person name="Mendez-Garcia C."/>
            <person name="Mesa V."/>
            <person name="Sprenger R.R."/>
            <person name="Richter M."/>
            <person name="Diez M.S."/>
            <person name="Solano J."/>
            <person name="Bargiela R."/>
            <person name="Golyshina O.V."/>
            <person name="Manteca A."/>
            <person name="Ramos J.L."/>
            <person name="Gallego J.R."/>
            <person name="Llorente I."/>
            <person name="Martins Dos Santos V.A."/>
            <person name="Jensen O.N."/>
            <person name="Pelaez A.I."/>
            <person name="Sanchez J."/>
            <person name="Ferrer M."/>
        </authorList>
    </citation>
    <scope>NUCLEOTIDE SEQUENCE</scope>
</reference>
<dbReference type="Gene3D" id="3.90.1530.30">
    <property type="match status" value="1"/>
</dbReference>
<feature type="non-terminal residue" evidence="1">
    <location>
        <position position="106"/>
    </location>
</feature>
<gene>
    <name evidence="1" type="ORF">B2A_11954</name>
</gene>